<evidence type="ECO:0000313" key="3">
    <source>
        <dbReference type="Proteomes" id="UP001302602"/>
    </source>
</evidence>
<reference evidence="2" key="1">
    <citation type="journal article" date="2023" name="Mol. Phylogenet. Evol.">
        <title>Genome-scale phylogeny and comparative genomics of the fungal order Sordariales.</title>
        <authorList>
            <person name="Hensen N."/>
            <person name="Bonometti L."/>
            <person name="Westerberg I."/>
            <person name="Brannstrom I.O."/>
            <person name="Guillou S."/>
            <person name="Cros-Aarteil S."/>
            <person name="Calhoun S."/>
            <person name="Haridas S."/>
            <person name="Kuo A."/>
            <person name="Mondo S."/>
            <person name="Pangilinan J."/>
            <person name="Riley R."/>
            <person name="LaButti K."/>
            <person name="Andreopoulos B."/>
            <person name="Lipzen A."/>
            <person name="Chen C."/>
            <person name="Yan M."/>
            <person name="Daum C."/>
            <person name="Ng V."/>
            <person name="Clum A."/>
            <person name="Steindorff A."/>
            <person name="Ohm R.A."/>
            <person name="Martin F."/>
            <person name="Silar P."/>
            <person name="Natvig D.O."/>
            <person name="Lalanne C."/>
            <person name="Gautier V."/>
            <person name="Ament-Velasquez S.L."/>
            <person name="Kruys A."/>
            <person name="Hutchinson M.I."/>
            <person name="Powell A.J."/>
            <person name="Barry K."/>
            <person name="Miller A.N."/>
            <person name="Grigoriev I.V."/>
            <person name="Debuchy R."/>
            <person name="Gladieux P."/>
            <person name="Hiltunen Thoren M."/>
            <person name="Johannesson H."/>
        </authorList>
    </citation>
    <scope>NUCLEOTIDE SEQUENCE</scope>
    <source>
        <strain evidence="2">CBS 731.68</strain>
    </source>
</reference>
<gene>
    <name evidence="2" type="ORF">N657DRAFT_579424</name>
</gene>
<evidence type="ECO:0000256" key="1">
    <source>
        <dbReference type="SAM" id="MobiDB-lite"/>
    </source>
</evidence>
<dbReference type="AlphaFoldDB" id="A0AAN6TTU5"/>
<organism evidence="2 3">
    <name type="scientific">Parathielavia appendiculata</name>
    <dbReference type="NCBI Taxonomy" id="2587402"/>
    <lineage>
        <taxon>Eukaryota</taxon>
        <taxon>Fungi</taxon>
        <taxon>Dikarya</taxon>
        <taxon>Ascomycota</taxon>
        <taxon>Pezizomycotina</taxon>
        <taxon>Sordariomycetes</taxon>
        <taxon>Sordariomycetidae</taxon>
        <taxon>Sordariales</taxon>
        <taxon>Chaetomiaceae</taxon>
        <taxon>Parathielavia</taxon>
    </lineage>
</organism>
<dbReference type="GeneID" id="87826156"/>
<dbReference type="RefSeq" id="XP_062644383.1">
    <property type="nucleotide sequence ID" value="XM_062789386.1"/>
</dbReference>
<evidence type="ECO:0000313" key="2">
    <source>
        <dbReference type="EMBL" id="KAK4120612.1"/>
    </source>
</evidence>
<feature type="region of interest" description="Disordered" evidence="1">
    <location>
        <begin position="1"/>
        <end position="20"/>
    </location>
</feature>
<dbReference type="EMBL" id="MU853237">
    <property type="protein sequence ID" value="KAK4120612.1"/>
    <property type="molecule type" value="Genomic_DNA"/>
</dbReference>
<sequence length="291" mass="34024">MPRSEGTITPIPGARPLRPGDLDGFWPQQKHDEIVKRVRYLVHDDLEEPPHIHKARQILKQRGVDWREANDKEIFNILEQLPRPPFHSKFWKREPPPAKTSEYHDILQRVHLAELQYYGFDSTSPSGKFLYNIRDAKQDPDPSSFYQQLKQAGVSIDKIVHFTRKTARSSDVQLLSLPYRIEERREHFLGDLGSVLQAIQEADFRPGVIIKEFTFWRDGVDQDAEALVRVSWIDYTTTHWLTQYYNVFQRHPGSGFVTCSPTIYIKKRRTLMQALKRSASTLVSRDSSRLR</sequence>
<protein>
    <submittedName>
        <fullName evidence="2">Uncharacterized protein</fullName>
    </submittedName>
</protein>
<proteinExistence type="predicted"/>
<reference evidence="2" key="2">
    <citation type="submission" date="2023-05" db="EMBL/GenBank/DDBJ databases">
        <authorList>
            <consortium name="Lawrence Berkeley National Laboratory"/>
            <person name="Steindorff A."/>
            <person name="Hensen N."/>
            <person name="Bonometti L."/>
            <person name="Westerberg I."/>
            <person name="Brannstrom I.O."/>
            <person name="Guillou S."/>
            <person name="Cros-Aarteil S."/>
            <person name="Calhoun S."/>
            <person name="Haridas S."/>
            <person name="Kuo A."/>
            <person name="Mondo S."/>
            <person name="Pangilinan J."/>
            <person name="Riley R."/>
            <person name="Labutti K."/>
            <person name="Andreopoulos B."/>
            <person name="Lipzen A."/>
            <person name="Chen C."/>
            <person name="Yanf M."/>
            <person name="Daum C."/>
            <person name="Ng V."/>
            <person name="Clum A."/>
            <person name="Ohm R."/>
            <person name="Martin F."/>
            <person name="Silar P."/>
            <person name="Natvig D."/>
            <person name="Lalanne C."/>
            <person name="Gautier V."/>
            <person name="Ament-Velasquez S.L."/>
            <person name="Kruys A."/>
            <person name="Hutchinson M.I."/>
            <person name="Powell A.J."/>
            <person name="Barry K."/>
            <person name="Miller A.N."/>
            <person name="Grigoriev I.V."/>
            <person name="Debuchy R."/>
            <person name="Gladieux P."/>
            <person name="Thoren M.H."/>
            <person name="Johannesson H."/>
        </authorList>
    </citation>
    <scope>NUCLEOTIDE SEQUENCE</scope>
    <source>
        <strain evidence="2">CBS 731.68</strain>
    </source>
</reference>
<keyword evidence="3" id="KW-1185">Reference proteome</keyword>
<comment type="caution">
    <text evidence="2">The sequence shown here is derived from an EMBL/GenBank/DDBJ whole genome shotgun (WGS) entry which is preliminary data.</text>
</comment>
<name>A0AAN6TTU5_9PEZI</name>
<accession>A0AAN6TTU5</accession>
<dbReference type="Proteomes" id="UP001302602">
    <property type="component" value="Unassembled WGS sequence"/>
</dbReference>